<dbReference type="AlphaFoldDB" id="A0AAP0K9S4"/>
<accession>A0AAP0K9S4</accession>
<evidence type="ECO:0000313" key="2">
    <source>
        <dbReference type="EMBL" id="KAK9147723.1"/>
    </source>
</evidence>
<comment type="caution">
    <text evidence="2">The sequence shown here is derived from an EMBL/GenBank/DDBJ whole genome shotgun (WGS) entry which is preliminary data.</text>
</comment>
<protein>
    <submittedName>
        <fullName evidence="2">Uncharacterized protein</fullName>
    </submittedName>
</protein>
<feature type="compositionally biased region" description="Gly residues" evidence="1">
    <location>
        <begin position="53"/>
        <end position="62"/>
    </location>
</feature>
<keyword evidence="3" id="KW-1185">Reference proteome</keyword>
<organism evidence="2 3">
    <name type="scientific">Stephania cephalantha</name>
    <dbReference type="NCBI Taxonomy" id="152367"/>
    <lineage>
        <taxon>Eukaryota</taxon>
        <taxon>Viridiplantae</taxon>
        <taxon>Streptophyta</taxon>
        <taxon>Embryophyta</taxon>
        <taxon>Tracheophyta</taxon>
        <taxon>Spermatophyta</taxon>
        <taxon>Magnoliopsida</taxon>
        <taxon>Ranunculales</taxon>
        <taxon>Menispermaceae</taxon>
        <taxon>Menispermoideae</taxon>
        <taxon>Cissampelideae</taxon>
        <taxon>Stephania</taxon>
    </lineage>
</organism>
<proteinExistence type="predicted"/>
<reference evidence="2 3" key="1">
    <citation type="submission" date="2024-01" db="EMBL/GenBank/DDBJ databases">
        <title>Genome assemblies of Stephania.</title>
        <authorList>
            <person name="Yang L."/>
        </authorList>
    </citation>
    <scope>NUCLEOTIDE SEQUENCE [LARGE SCALE GENOMIC DNA]</scope>
    <source>
        <strain evidence="2">JXDWG</strain>
        <tissue evidence="2">Leaf</tissue>
    </source>
</reference>
<evidence type="ECO:0000313" key="3">
    <source>
        <dbReference type="Proteomes" id="UP001419268"/>
    </source>
</evidence>
<dbReference type="EMBL" id="JBBNAG010000003">
    <property type="protein sequence ID" value="KAK9147723.1"/>
    <property type="molecule type" value="Genomic_DNA"/>
</dbReference>
<feature type="region of interest" description="Disordered" evidence="1">
    <location>
        <begin position="36"/>
        <end position="81"/>
    </location>
</feature>
<evidence type="ECO:0000256" key="1">
    <source>
        <dbReference type="SAM" id="MobiDB-lite"/>
    </source>
</evidence>
<name>A0AAP0K9S4_9MAGN</name>
<dbReference type="Proteomes" id="UP001419268">
    <property type="component" value="Unassembled WGS sequence"/>
</dbReference>
<gene>
    <name evidence="2" type="ORF">Scep_006480</name>
</gene>
<sequence length="81" mass="8605">MTPTTTACKATMEWRLGQTVSGTSGAWWRADGEASMEHMVVPSREDDGEEGGGDGGNEGGSNEGENEGGSMKEKIRRRSRG</sequence>